<evidence type="ECO:0000256" key="2">
    <source>
        <dbReference type="SAM" id="MobiDB-lite"/>
    </source>
</evidence>
<dbReference type="InterPro" id="IPR043127">
    <property type="entry name" value="Sec-1-like_dom3a"/>
</dbReference>
<feature type="region of interest" description="Disordered" evidence="2">
    <location>
        <begin position="611"/>
        <end position="702"/>
    </location>
</feature>
<reference evidence="3 4" key="1">
    <citation type="journal article" date="2016" name="Fungal Biol.">
        <title>The genome of Xylona heveae provides a window into fungal endophytism.</title>
        <authorList>
            <person name="Gazis R."/>
            <person name="Kuo A."/>
            <person name="Riley R."/>
            <person name="LaButti K."/>
            <person name="Lipzen A."/>
            <person name="Lin J."/>
            <person name="Amirebrahimi M."/>
            <person name="Hesse C.N."/>
            <person name="Spatafora J.W."/>
            <person name="Henrissat B."/>
            <person name="Hainaut M."/>
            <person name="Grigoriev I.V."/>
            <person name="Hibbett D.S."/>
        </authorList>
    </citation>
    <scope>NUCLEOTIDE SEQUENCE [LARGE SCALE GENOMIC DNA]</scope>
    <source>
        <strain evidence="3 4">TC161</strain>
    </source>
</reference>
<dbReference type="AlphaFoldDB" id="A0A165HB67"/>
<dbReference type="PANTHER" id="PTHR11679">
    <property type="entry name" value="VESICLE PROTEIN SORTING-ASSOCIATED"/>
    <property type="match status" value="1"/>
</dbReference>
<dbReference type="FunCoup" id="A0A165HB67">
    <property type="interactions" value="761"/>
</dbReference>
<dbReference type="STRING" id="1328760.A0A165HB67"/>
<feature type="compositionally biased region" description="Polar residues" evidence="2">
    <location>
        <begin position="650"/>
        <end position="680"/>
    </location>
</feature>
<dbReference type="SUPFAM" id="SSF56815">
    <property type="entry name" value="Sec1/munc18-like (SM) proteins"/>
    <property type="match status" value="1"/>
</dbReference>
<dbReference type="GO" id="GO:0005628">
    <property type="term" value="C:prospore membrane"/>
    <property type="evidence" value="ECO:0007669"/>
    <property type="project" value="EnsemblFungi"/>
</dbReference>
<dbReference type="RefSeq" id="XP_018188799.1">
    <property type="nucleotide sequence ID" value="XM_018332295.1"/>
</dbReference>
<sequence length="702" mass="79533">MGLSIVTLQRDAILHTIRNTAPGEWKVLVLDEGSRRLIDNVVKEDDILNENITNIEQIELKRHVNHDIDAVYLLSSQPHIVDCLLADLDRRRYRKAHVVWTSLLDYQSRERIQTSPATKGQIAQFRELNIDFFPKESHLVTFRDPWSFPVLFHPACNALVKRHLEEVAHKIVAVCIVLGENPVIRYYRPRSPTHEAHVLCSHLARFVQAGLDRHAQLNESFRAPTNRPRGALFITDRSMDLNAPLIHEFTYQAMAYDLLPIRDGDKIFYKTVIHAGKPDQEEKDMEIGEHDQMWITHRHRHMKDTIESLMRDFRKFLEDHPQFTSGEEDATNLNTIKDMLAGLPEFQELKEAYALHLSMAQDCMNIFQNRKLPDLASVEQSLATGYDEEYRKPKNLADQIVRLLDDESSVPADRLRLIILYLLYKDGLVPGDTQKLLAHAQLPPQDGEVIYNLEHLGARIQKSLKDKSPPAPPPFGRKQPPQMLEDEYVLSRFEPAVKTMLDEHVKGTLDPALFPFTKPPLSTGEGIGAPDPLSQASLRSAKPTWAKSRLSSVEPRQRIIVFVAGGATYSESRACYHVSKATSREVVLVTSHMLTPSLFVRQVGDLSVDKRRLDIPMERPKPKPPAHLFEPDPPTPTAPRQAQPLPKTSVPATTAALSAMTINSSASNGAPPQQQPPQVLSKSKKEKEPGKKKKHLFFSSKK</sequence>
<dbReference type="EMBL" id="KV407457">
    <property type="protein sequence ID" value="KZF23244.1"/>
    <property type="molecule type" value="Genomic_DNA"/>
</dbReference>
<protein>
    <submittedName>
        <fullName evidence="3">Sec1 family protein</fullName>
    </submittedName>
</protein>
<dbReference type="Gene3D" id="1.25.40.60">
    <property type="match status" value="1"/>
</dbReference>
<evidence type="ECO:0000313" key="3">
    <source>
        <dbReference type="EMBL" id="KZF23244.1"/>
    </source>
</evidence>
<dbReference type="Gene3D" id="3.90.830.10">
    <property type="entry name" value="Syntaxin Binding Protein 1, Chain A, domain 2"/>
    <property type="match status" value="1"/>
</dbReference>
<evidence type="ECO:0000256" key="1">
    <source>
        <dbReference type="ARBA" id="ARBA00009884"/>
    </source>
</evidence>
<organism evidence="3 4">
    <name type="scientific">Xylona heveae (strain CBS 132557 / TC161)</name>
    <dbReference type="NCBI Taxonomy" id="1328760"/>
    <lineage>
        <taxon>Eukaryota</taxon>
        <taxon>Fungi</taxon>
        <taxon>Dikarya</taxon>
        <taxon>Ascomycota</taxon>
        <taxon>Pezizomycotina</taxon>
        <taxon>Xylonomycetes</taxon>
        <taxon>Xylonales</taxon>
        <taxon>Xylonaceae</taxon>
        <taxon>Xylona</taxon>
    </lineage>
</organism>
<dbReference type="InterPro" id="IPR001619">
    <property type="entry name" value="Sec1-like"/>
</dbReference>
<dbReference type="Pfam" id="PF00995">
    <property type="entry name" value="Sec1"/>
    <property type="match status" value="1"/>
</dbReference>
<dbReference type="InterPro" id="IPR027482">
    <property type="entry name" value="Sec1-like_dom2"/>
</dbReference>
<dbReference type="GeneID" id="28897432"/>
<dbReference type="InParanoid" id="A0A165HB67"/>
<proteinExistence type="inferred from homology"/>
<evidence type="ECO:0000313" key="4">
    <source>
        <dbReference type="Proteomes" id="UP000076632"/>
    </source>
</evidence>
<dbReference type="InterPro" id="IPR043154">
    <property type="entry name" value="Sec-1-like_dom1"/>
</dbReference>
<keyword evidence="4" id="KW-1185">Reference proteome</keyword>
<dbReference type="OrthoDB" id="2228at2759"/>
<dbReference type="Gene3D" id="3.40.50.2060">
    <property type="match status" value="1"/>
</dbReference>
<dbReference type="InterPro" id="IPR036045">
    <property type="entry name" value="Sec1-like_sf"/>
</dbReference>
<dbReference type="PIRSF" id="PIRSF005715">
    <property type="entry name" value="VPS45_Sec1"/>
    <property type="match status" value="1"/>
</dbReference>
<gene>
    <name evidence="3" type="ORF">L228DRAFT_245984</name>
</gene>
<accession>A0A165HB67</accession>
<dbReference type="Proteomes" id="UP000076632">
    <property type="component" value="Unassembled WGS sequence"/>
</dbReference>
<feature type="compositionally biased region" description="Basic residues" evidence="2">
    <location>
        <begin position="690"/>
        <end position="702"/>
    </location>
</feature>
<dbReference type="Gene3D" id="3.40.50.1910">
    <property type="match status" value="1"/>
</dbReference>
<name>A0A165HB67_XYLHT</name>
<dbReference type="OMA" id="PFTRPHT"/>
<feature type="compositionally biased region" description="Basic and acidic residues" evidence="2">
    <location>
        <begin position="611"/>
        <end position="621"/>
    </location>
</feature>
<dbReference type="GO" id="GO:0016192">
    <property type="term" value="P:vesicle-mediated transport"/>
    <property type="evidence" value="ECO:0007669"/>
    <property type="project" value="InterPro"/>
</dbReference>
<comment type="similarity">
    <text evidence="1">Belongs to the STXBP/unc-18/SEC1 family.</text>
</comment>